<dbReference type="RefSeq" id="WP_092795750.1">
    <property type="nucleotide sequence ID" value="NZ_FNXF01000015.1"/>
</dbReference>
<keyword evidence="2" id="KW-1185">Reference proteome</keyword>
<proteinExistence type="predicted"/>
<evidence type="ECO:0000313" key="1">
    <source>
        <dbReference type="EMBL" id="SEI07107.1"/>
    </source>
</evidence>
<organism evidence="1 2">
    <name type="scientific">Rheinheimera pacifica</name>
    <dbReference type="NCBI Taxonomy" id="173990"/>
    <lineage>
        <taxon>Bacteria</taxon>
        <taxon>Pseudomonadati</taxon>
        <taxon>Pseudomonadota</taxon>
        <taxon>Gammaproteobacteria</taxon>
        <taxon>Chromatiales</taxon>
        <taxon>Chromatiaceae</taxon>
        <taxon>Rheinheimera</taxon>
    </lineage>
</organism>
<dbReference type="Proteomes" id="UP000199371">
    <property type="component" value="Unassembled WGS sequence"/>
</dbReference>
<gene>
    <name evidence="1" type="ORF">SAMN05660691_03348</name>
</gene>
<accession>A0A1H6N453</accession>
<dbReference type="AlphaFoldDB" id="A0A1H6N453"/>
<reference evidence="2" key="1">
    <citation type="submission" date="2016-10" db="EMBL/GenBank/DDBJ databases">
        <authorList>
            <person name="Varghese N."/>
            <person name="Submissions S."/>
        </authorList>
    </citation>
    <scope>NUCLEOTIDE SEQUENCE [LARGE SCALE GENOMIC DNA]</scope>
    <source>
        <strain evidence="2">DSM 17616</strain>
    </source>
</reference>
<protein>
    <submittedName>
        <fullName evidence="1">Extracellular solute-binding protein, family 3</fullName>
    </submittedName>
</protein>
<dbReference type="EMBL" id="FNXF01000015">
    <property type="protein sequence ID" value="SEI07107.1"/>
    <property type="molecule type" value="Genomic_DNA"/>
</dbReference>
<dbReference type="OrthoDB" id="5766694at2"/>
<dbReference type="Gene3D" id="3.40.190.10">
    <property type="entry name" value="Periplasmic binding protein-like II"/>
    <property type="match status" value="2"/>
</dbReference>
<sequence>MFILLVMLSTLPATTEPIIIRGGTVESFPALQLQNNKILPEHEFGYKEVTDCIEQQLNIDIQWQAMPTNRLLKMLAENELDIGFSLGFTEQRSAYLQPSQYVKIDHDYFLFKDNSLNLDDKQLSIAVKRGSPQQDHLARQGYNNIYPVSDYNELIPLLLNHRINAVSLPFSLLASVQSSIEQHQLLLKKHHSRGTGFYLSPTFASQYLPALNTAILQCRQHALPNTTQPL</sequence>
<dbReference type="STRING" id="173990.SAMN05660691_03348"/>
<name>A0A1H6N453_9GAMM</name>
<evidence type="ECO:0000313" key="2">
    <source>
        <dbReference type="Proteomes" id="UP000199371"/>
    </source>
</evidence>
<dbReference type="SUPFAM" id="SSF53850">
    <property type="entry name" value="Periplasmic binding protein-like II"/>
    <property type="match status" value="1"/>
</dbReference>